<evidence type="ECO:0000313" key="2">
    <source>
        <dbReference type="EMBL" id="GAA4127946.1"/>
    </source>
</evidence>
<comment type="caution">
    <text evidence="2">The sequence shown here is derived from an EMBL/GenBank/DDBJ whole genome shotgun (WGS) entry which is preliminary data.</text>
</comment>
<accession>A0ABP7XYB7</accession>
<dbReference type="Proteomes" id="UP001500266">
    <property type="component" value="Unassembled WGS sequence"/>
</dbReference>
<dbReference type="RefSeq" id="WP_345016619.1">
    <property type="nucleotide sequence ID" value="NZ_BAABDO010000003.1"/>
</dbReference>
<evidence type="ECO:0000256" key="1">
    <source>
        <dbReference type="SAM" id="Phobius"/>
    </source>
</evidence>
<keyword evidence="1" id="KW-0472">Membrane</keyword>
<dbReference type="EMBL" id="BAABDO010000003">
    <property type="protein sequence ID" value="GAA4127946.1"/>
    <property type="molecule type" value="Genomic_DNA"/>
</dbReference>
<keyword evidence="1" id="KW-0812">Transmembrane</keyword>
<keyword evidence="3" id="KW-1185">Reference proteome</keyword>
<sequence>MAMAIERQQRAMLGHRQNFFGRPVSFTTIAWNYSGRIWDVERPEDGEPARRHTVRCPVCQETLTYAVHSIAATRRRRVRQLIAAVVFLIATVPVFCLIMLDPGSPVVLSIAYGGGSLTFITGWLLACAAGQEKGFAGHGSAWPGYLKHRVFVPNTKDGRWV</sequence>
<keyword evidence="1" id="KW-1133">Transmembrane helix</keyword>
<evidence type="ECO:0000313" key="3">
    <source>
        <dbReference type="Proteomes" id="UP001500266"/>
    </source>
</evidence>
<organism evidence="2 3">
    <name type="scientific">Actinomadura keratinilytica</name>
    <dbReference type="NCBI Taxonomy" id="547461"/>
    <lineage>
        <taxon>Bacteria</taxon>
        <taxon>Bacillati</taxon>
        <taxon>Actinomycetota</taxon>
        <taxon>Actinomycetes</taxon>
        <taxon>Streptosporangiales</taxon>
        <taxon>Thermomonosporaceae</taxon>
        <taxon>Actinomadura</taxon>
    </lineage>
</organism>
<proteinExistence type="predicted"/>
<feature type="transmembrane region" description="Helical" evidence="1">
    <location>
        <begin position="81"/>
        <end position="100"/>
    </location>
</feature>
<reference evidence="3" key="1">
    <citation type="journal article" date="2019" name="Int. J. Syst. Evol. Microbiol.">
        <title>The Global Catalogue of Microorganisms (GCM) 10K type strain sequencing project: providing services to taxonomists for standard genome sequencing and annotation.</title>
        <authorList>
            <consortium name="The Broad Institute Genomics Platform"/>
            <consortium name="The Broad Institute Genome Sequencing Center for Infectious Disease"/>
            <person name="Wu L."/>
            <person name="Ma J."/>
        </authorList>
    </citation>
    <scope>NUCLEOTIDE SEQUENCE [LARGE SCALE GENOMIC DNA]</scope>
    <source>
        <strain evidence="3">JCM 17316</strain>
    </source>
</reference>
<gene>
    <name evidence="2" type="ORF">GCM10022416_03140</name>
</gene>
<protein>
    <submittedName>
        <fullName evidence="2">Uncharacterized protein</fullName>
    </submittedName>
</protein>
<feature type="transmembrane region" description="Helical" evidence="1">
    <location>
        <begin position="106"/>
        <end position="126"/>
    </location>
</feature>
<name>A0ABP7XYB7_9ACTN</name>